<keyword evidence="6" id="KW-0808">Transferase</keyword>
<dbReference type="SUPFAM" id="SSF55874">
    <property type="entry name" value="ATPase domain of HSP90 chaperone/DNA topoisomerase II/histidine kinase"/>
    <property type="match status" value="1"/>
</dbReference>
<dbReference type="Proteomes" id="UP001501510">
    <property type="component" value="Unassembled WGS sequence"/>
</dbReference>
<dbReference type="EMBL" id="BAAACG010000001">
    <property type="protein sequence ID" value="GAA0732221.1"/>
    <property type="molecule type" value="Genomic_DNA"/>
</dbReference>
<dbReference type="RefSeq" id="WP_343757844.1">
    <property type="nucleotide sequence ID" value="NZ_BAAACG010000001.1"/>
</dbReference>
<evidence type="ECO:0000256" key="12">
    <source>
        <dbReference type="SAM" id="Phobius"/>
    </source>
</evidence>
<dbReference type="PROSITE" id="PS50109">
    <property type="entry name" value="HIS_KIN"/>
    <property type="match status" value="1"/>
</dbReference>
<feature type="transmembrane region" description="Helical" evidence="12">
    <location>
        <begin position="38"/>
        <end position="55"/>
    </location>
</feature>
<evidence type="ECO:0000256" key="1">
    <source>
        <dbReference type="ARBA" id="ARBA00000085"/>
    </source>
</evidence>
<dbReference type="InterPro" id="IPR003594">
    <property type="entry name" value="HATPase_dom"/>
</dbReference>
<feature type="domain" description="Histidine kinase" evidence="13">
    <location>
        <begin position="121"/>
        <end position="329"/>
    </location>
</feature>
<proteinExistence type="predicted"/>
<evidence type="ECO:0000256" key="6">
    <source>
        <dbReference type="ARBA" id="ARBA00022679"/>
    </source>
</evidence>
<evidence type="ECO:0000256" key="3">
    <source>
        <dbReference type="ARBA" id="ARBA00012438"/>
    </source>
</evidence>
<comment type="catalytic activity">
    <reaction evidence="1">
        <text>ATP + protein L-histidine = ADP + protein N-phospho-L-histidine.</text>
        <dbReference type="EC" id="2.7.13.3"/>
    </reaction>
</comment>
<dbReference type="Gene3D" id="3.30.565.10">
    <property type="entry name" value="Histidine kinase-like ATPase, C-terminal domain"/>
    <property type="match status" value="1"/>
</dbReference>
<dbReference type="InterPro" id="IPR004358">
    <property type="entry name" value="Sig_transdc_His_kin-like_C"/>
</dbReference>
<name>A0ABP3UJB8_9CLOT</name>
<gene>
    <name evidence="14" type="ORF">GCM10008906_01570</name>
</gene>
<evidence type="ECO:0000313" key="14">
    <source>
        <dbReference type="EMBL" id="GAA0732221.1"/>
    </source>
</evidence>
<keyword evidence="5" id="KW-0597">Phosphoprotein</keyword>
<evidence type="ECO:0000313" key="15">
    <source>
        <dbReference type="Proteomes" id="UP001501510"/>
    </source>
</evidence>
<dbReference type="CDD" id="cd00082">
    <property type="entry name" value="HisKA"/>
    <property type="match status" value="1"/>
</dbReference>
<organism evidence="14 15">
    <name type="scientific">Clostridium oceanicum</name>
    <dbReference type="NCBI Taxonomy" id="1543"/>
    <lineage>
        <taxon>Bacteria</taxon>
        <taxon>Bacillati</taxon>
        <taxon>Bacillota</taxon>
        <taxon>Clostridia</taxon>
        <taxon>Eubacteriales</taxon>
        <taxon>Clostridiaceae</taxon>
        <taxon>Clostridium</taxon>
    </lineage>
</organism>
<keyword evidence="11 12" id="KW-0472">Membrane</keyword>
<evidence type="ECO:0000256" key="11">
    <source>
        <dbReference type="ARBA" id="ARBA00023136"/>
    </source>
</evidence>
<dbReference type="InterPro" id="IPR003661">
    <property type="entry name" value="HisK_dim/P_dom"/>
</dbReference>
<evidence type="ECO:0000256" key="8">
    <source>
        <dbReference type="ARBA" id="ARBA00022777"/>
    </source>
</evidence>
<comment type="subcellular location">
    <subcellularLocation>
        <location evidence="2">Cell membrane</location>
        <topology evidence="2">Multi-pass membrane protein</topology>
    </subcellularLocation>
</comment>
<feature type="transmembrane region" description="Helical" evidence="12">
    <location>
        <begin position="12"/>
        <end position="32"/>
    </location>
</feature>
<keyword evidence="8 14" id="KW-0418">Kinase</keyword>
<dbReference type="SMART" id="SM00387">
    <property type="entry name" value="HATPase_c"/>
    <property type="match status" value="1"/>
</dbReference>
<evidence type="ECO:0000256" key="4">
    <source>
        <dbReference type="ARBA" id="ARBA00022475"/>
    </source>
</evidence>
<evidence type="ECO:0000256" key="10">
    <source>
        <dbReference type="ARBA" id="ARBA00023012"/>
    </source>
</evidence>
<evidence type="ECO:0000256" key="2">
    <source>
        <dbReference type="ARBA" id="ARBA00004651"/>
    </source>
</evidence>
<keyword evidence="10" id="KW-0902">Two-component regulatory system</keyword>
<dbReference type="PANTHER" id="PTHR45453:SF2">
    <property type="entry name" value="HISTIDINE KINASE"/>
    <property type="match status" value="1"/>
</dbReference>
<sequence length="335" mass="39689">MRTFLRDQIGLIVLYIFNFIILFAIYSVFNGFSDLNNRLYFIFLSLFLLFSYLILKYLNNKKIYSTINTKPENFDDVIGSFGTSELGKDLNRFINRLYSLYQYKVHLYLKKQNEHLNFINQWVHQMKTPLSVVKLIIQENEDKIYINEIKEEFDKLERGLNLALYNARLDTFEHDFNVENFNLKELIKQVVNSLKRYFIKNNIYPKLNISDNLIIKSDKKWIKFITEQLLINAVKYSFDKGKYVEINAYKNSDNTTLEFSDKGIGIPKKDLKRVMEPFYTGEHGRNFGESTGMGLYLVNEVCKKLEHDISIESEENVGTKVKVTFKNFRVYNEVL</sequence>
<keyword evidence="15" id="KW-1185">Reference proteome</keyword>
<reference evidence="15" key="1">
    <citation type="journal article" date="2019" name="Int. J. Syst. Evol. Microbiol.">
        <title>The Global Catalogue of Microorganisms (GCM) 10K type strain sequencing project: providing services to taxonomists for standard genome sequencing and annotation.</title>
        <authorList>
            <consortium name="The Broad Institute Genomics Platform"/>
            <consortium name="The Broad Institute Genome Sequencing Center for Infectious Disease"/>
            <person name="Wu L."/>
            <person name="Ma J."/>
        </authorList>
    </citation>
    <scope>NUCLEOTIDE SEQUENCE [LARGE SCALE GENOMIC DNA]</scope>
    <source>
        <strain evidence="15">JCM 1407</strain>
    </source>
</reference>
<dbReference type="EC" id="2.7.13.3" evidence="3"/>
<evidence type="ECO:0000259" key="13">
    <source>
        <dbReference type="PROSITE" id="PS50109"/>
    </source>
</evidence>
<keyword evidence="9 12" id="KW-1133">Transmembrane helix</keyword>
<accession>A0ABP3UJB8</accession>
<evidence type="ECO:0000256" key="9">
    <source>
        <dbReference type="ARBA" id="ARBA00022989"/>
    </source>
</evidence>
<dbReference type="InterPro" id="IPR036890">
    <property type="entry name" value="HATPase_C_sf"/>
</dbReference>
<dbReference type="PRINTS" id="PR00344">
    <property type="entry name" value="BCTRLSENSOR"/>
</dbReference>
<comment type="caution">
    <text evidence="14">The sequence shown here is derived from an EMBL/GenBank/DDBJ whole genome shotgun (WGS) entry which is preliminary data.</text>
</comment>
<dbReference type="Pfam" id="PF02518">
    <property type="entry name" value="HATPase_c"/>
    <property type="match status" value="1"/>
</dbReference>
<keyword evidence="4" id="KW-1003">Cell membrane</keyword>
<dbReference type="InterPro" id="IPR005467">
    <property type="entry name" value="His_kinase_dom"/>
</dbReference>
<evidence type="ECO:0000256" key="7">
    <source>
        <dbReference type="ARBA" id="ARBA00022692"/>
    </source>
</evidence>
<protein>
    <recommendedName>
        <fullName evidence="3">histidine kinase</fullName>
        <ecNumber evidence="3">2.7.13.3</ecNumber>
    </recommendedName>
</protein>
<dbReference type="GO" id="GO:0016301">
    <property type="term" value="F:kinase activity"/>
    <property type="evidence" value="ECO:0007669"/>
    <property type="project" value="UniProtKB-KW"/>
</dbReference>
<dbReference type="InterPro" id="IPR050351">
    <property type="entry name" value="BphY/WalK/GraS-like"/>
</dbReference>
<evidence type="ECO:0000256" key="5">
    <source>
        <dbReference type="ARBA" id="ARBA00022553"/>
    </source>
</evidence>
<dbReference type="PANTHER" id="PTHR45453">
    <property type="entry name" value="PHOSPHATE REGULON SENSOR PROTEIN PHOR"/>
    <property type="match status" value="1"/>
</dbReference>
<keyword evidence="7 12" id="KW-0812">Transmembrane</keyword>